<sequence>MSIMRFGAFQMEWPMHRLRPVEYAGSGKLFDAARRVKAGNLTVENLKTYKA</sequence>
<dbReference type="AlphaFoldDB" id="A0A918QCK9"/>
<evidence type="ECO:0000313" key="2">
    <source>
        <dbReference type="Proteomes" id="UP000662572"/>
    </source>
</evidence>
<dbReference type="Proteomes" id="UP000662572">
    <property type="component" value="Unassembled WGS sequence"/>
</dbReference>
<reference evidence="1" key="1">
    <citation type="journal article" date="2014" name="Int. J. Syst. Evol. Microbiol.">
        <title>Complete genome sequence of Corynebacterium casei LMG S-19264T (=DSM 44701T), isolated from a smear-ripened cheese.</title>
        <authorList>
            <consortium name="US DOE Joint Genome Institute (JGI-PGF)"/>
            <person name="Walter F."/>
            <person name="Albersmeier A."/>
            <person name="Kalinowski J."/>
            <person name="Ruckert C."/>
        </authorList>
    </citation>
    <scope>NUCLEOTIDE SEQUENCE</scope>
    <source>
        <strain evidence="1">KCTC 32296</strain>
    </source>
</reference>
<proteinExistence type="predicted"/>
<evidence type="ECO:0000313" key="1">
    <source>
        <dbReference type="EMBL" id="GGZ39813.1"/>
    </source>
</evidence>
<protein>
    <submittedName>
        <fullName evidence="1">Uncharacterized protein</fullName>
    </submittedName>
</protein>
<organism evidence="1 2">
    <name type="scientific">Asticcacaulis endophyticus</name>
    <dbReference type="NCBI Taxonomy" id="1395890"/>
    <lineage>
        <taxon>Bacteria</taxon>
        <taxon>Pseudomonadati</taxon>
        <taxon>Pseudomonadota</taxon>
        <taxon>Alphaproteobacteria</taxon>
        <taxon>Caulobacterales</taxon>
        <taxon>Caulobacteraceae</taxon>
        <taxon>Asticcacaulis</taxon>
    </lineage>
</organism>
<dbReference type="EMBL" id="BMZB01000004">
    <property type="protein sequence ID" value="GGZ39813.1"/>
    <property type="molecule type" value="Genomic_DNA"/>
</dbReference>
<gene>
    <name evidence="1" type="ORF">GCM10011273_28090</name>
</gene>
<comment type="caution">
    <text evidence="1">The sequence shown here is derived from an EMBL/GenBank/DDBJ whole genome shotgun (WGS) entry which is preliminary data.</text>
</comment>
<reference evidence="1" key="2">
    <citation type="submission" date="2020-09" db="EMBL/GenBank/DDBJ databases">
        <authorList>
            <person name="Sun Q."/>
            <person name="Kim S."/>
        </authorList>
    </citation>
    <scope>NUCLEOTIDE SEQUENCE</scope>
    <source>
        <strain evidence="1">KCTC 32296</strain>
    </source>
</reference>
<name>A0A918QCK9_9CAUL</name>
<keyword evidence="2" id="KW-1185">Reference proteome</keyword>
<accession>A0A918QCK9</accession>